<dbReference type="EMBL" id="JXLN01010079">
    <property type="protein sequence ID" value="KPM05082.1"/>
    <property type="molecule type" value="Genomic_DNA"/>
</dbReference>
<accession>A0A132A225</accession>
<dbReference type="AlphaFoldDB" id="A0A132A225"/>
<reference evidence="1 2" key="1">
    <citation type="journal article" date="2015" name="Parasit. Vectors">
        <title>Draft genome of the scabies mite.</title>
        <authorList>
            <person name="Rider S.D.Jr."/>
            <person name="Morgan M.S."/>
            <person name="Arlian L.G."/>
        </authorList>
    </citation>
    <scope>NUCLEOTIDE SEQUENCE [LARGE SCALE GENOMIC DNA]</scope>
    <source>
        <strain evidence="1">Arlian Lab</strain>
    </source>
</reference>
<sequence length="74" mass="8244">MAIITISDVVARSGLQLSASPAAPGLPSPLALSKMNNTNLWQQLKDIKAELKRRNPLKQWFKKIGDFFKHLAQT</sequence>
<proteinExistence type="predicted"/>
<organism evidence="1 2">
    <name type="scientific">Sarcoptes scabiei</name>
    <name type="common">Itch mite</name>
    <name type="synonym">Acarus scabiei</name>
    <dbReference type="NCBI Taxonomy" id="52283"/>
    <lineage>
        <taxon>Eukaryota</taxon>
        <taxon>Metazoa</taxon>
        <taxon>Ecdysozoa</taxon>
        <taxon>Arthropoda</taxon>
        <taxon>Chelicerata</taxon>
        <taxon>Arachnida</taxon>
        <taxon>Acari</taxon>
        <taxon>Acariformes</taxon>
        <taxon>Sarcoptiformes</taxon>
        <taxon>Astigmata</taxon>
        <taxon>Psoroptidia</taxon>
        <taxon>Sarcoptoidea</taxon>
        <taxon>Sarcoptidae</taxon>
        <taxon>Sarcoptinae</taxon>
        <taxon>Sarcoptes</taxon>
    </lineage>
</organism>
<comment type="caution">
    <text evidence="1">The sequence shown here is derived from an EMBL/GenBank/DDBJ whole genome shotgun (WGS) entry which is preliminary data.</text>
</comment>
<dbReference type="Proteomes" id="UP000616769">
    <property type="component" value="Unassembled WGS sequence"/>
</dbReference>
<gene>
    <name evidence="1" type="ORF">QR98_0035410</name>
</gene>
<protein>
    <submittedName>
        <fullName evidence="1">Uncharacterized protein</fullName>
    </submittedName>
</protein>
<evidence type="ECO:0000313" key="1">
    <source>
        <dbReference type="EMBL" id="KPM05082.1"/>
    </source>
</evidence>
<dbReference type="VEuPathDB" id="VectorBase:SSCA006251"/>
<evidence type="ECO:0000313" key="2">
    <source>
        <dbReference type="Proteomes" id="UP000616769"/>
    </source>
</evidence>
<name>A0A132A225_SARSC</name>